<dbReference type="Proteomes" id="UP000320475">
    <property type="component" value="Unassembled WGS sequence"/>
</dbReference>
<evidence type="ECO:0000313" key="3">
    <source>
        <dbReference type="EMBL" id="TPX43852.1"/>
    </source>
</evidence>
<gene>
    <name evidence="2" type="ORF">SeLEV6574_g07035</name>
    <name evidence="3" type="ORF">SeMB42_g04552</name>
</gene>
<evidence type="ECO:0000313" key="2">
    <source>
        <dbReference type="EMBL" id="TPX39705.1"/>
    </source>
</evidence>
<keyword evidence="4" id="KW-1185">Reference proteome</keyword>
<dbReference type="VEuPathDB" id="FungiDB:SeMB42_g04552"/>
<accession>A0A507CX95</accession>
<dbReference type="Proteomes" id="UP000317494">
    <property type="component" value="Unassembled WGS sequence"/>
</dbReference>
<keyword evidence="1" id="KW-0732">Signal</keyword>
<reference evidence="4 5" key="1">
    <citation type="journal article" date="2019" name="Sci. Rep.">
        <title>Comparative genomics of chytrid fungi reveal insights into the obligate biotrophic and pathogenic lifestyle of Synchytrium endobioticum.</title>
        <authorList>
            <person name="van de Vossenberg B.T.L.H."/>
            <person name="Warris S."/>
            <person name="Nguyen H.D.T."/>
            <person name="van Gent-Pelzer M.P.E."/>
            <person name="Joly D.L."/>
            <person name="van de Geest H.C."/>
            <person name="Bonants P.J.M."/>
            <person name="Smith D.S."/>
            <person name="Levesque C.A."/>
            <person name="van der Lee T.A.J."/>
        </authorList>
    </citation>
    <scope>NUCLEOTIDE SEQUENCE [LARGE SCALE GENOMIC DNA]</scope>
    <source>
        <strain evidence="2 5">LEV6574</strain>
        <strain evidence="3 4">MB42</strain>
    </source>
</reference>
<dbReference type="AlphaFoldDB" id="A0A507CX95"/>
<proteinExistence type="predicted"/>
<protein>
    <submittedName>
        <fullName evidence="3">Uncharacterized protein</fullName>
    </submittedName>
</protein>
<dbReference type="OrthoDB" id="2098993at2759"/>
<sequence>MSTRSCLIATALVSAGSIIYASTQNVCQIHRLCETPPAFQRMVHQPRRFTKWGFWTSPLPPSSGPVAVDDLARALFTATPYKLELILTQVEQDPAHFKIEPGNRLGNMLVLLRPSEDQAVFEYKAPPDFDWVLYLGINRVSDEAEIGFVDWSRSTLQHVGERVYTPWLLQAACAKLRNHDANPK</sequence>
<evidence type="ECO:0000313" key="5">
    <source>
        <dbReference type="Proteomes" id="UP000320475"/>
    </source>
</evidence>
<name>A0A507CX95_9FUNG</name>
<evidence type="ECO:0000313" key="4">
    <source>
        <dbReference type="Proteomes" id="UP000317494"/>
    </source>
</evidence>
<dbReference type="EMBL" id="QEAM01000451">
    <property type="protein sequence ID" value="TPX39705.1"/>
    <property type="molecule type" value="Genomic_DNA"/>
</dbReference>
<feature type="signal peptide" evidence="1">
    <location>
        <begin position="1"/>
        <end position="23"/>
    </location>
</feature>
<organism evidence="3 4">
    <name type="scientific">Synchytrium endobioticum</name>
    <dbReference type="NCBI Taxonomy" id="286115"/>
    <lineage>
        <taxon>Eukaryota</taxon>
        <taxon>Fungi</taxon>
        <taxon>Fungi incertae sedis</taxon>
        <taxon>Chytridiomycota</taxon>
        <taxon>Chytridiomycota incertae sedis</taxon>
        <taxon>Chytridiomycetes</taxon>
        <taxon>Synchytriales</taxon>
        <taxon>Synchytriaceae</taxon>
        <taxon>Synchytrium</taxon>
    </lineage>
</organism>
<dbReference type="EMBL" id="QEAN01000187">
    <property type="protein sequence ID" value="TPX43852.1"/>
    <property type="molecule type" value="Genomic_DNA"/>
</dbReference>
<comment type="caution">
    <text evidence="3">The sequence shown here is derived from an EMBL/GenBank/DDBJ whole genome shotgun (WGS) entry which is preliminary data.</text>
</comment>
<evidence type="ECO:0000256" key="1">
    <source>
        <dbReference type="SAM" id="SignalP"/>
    </source>
</evidence>
<feature type="chain" id="PRO_5036131001" evidence="1">
    <location>
        <begin position="24"/>
        <end position="184"/>
    </location>
</feature>